<evidence type="ECO:0000313" key="1">
    <source>
        <dbReference type="Ensembl" id="ENSPCLP00000022462.1"/>
    </source>
</evidence>
<reference evidence="1" key="2">
    <citation type="submission" date="2025-09" db="UniProtKB">
        <authorList>
            <consortium name="Ensembl"/>
        </authorList>
    </citation>
    <scope>IDENTIFICATION</scope>
</reference>
<keyword evidence="2" id="KW-1185">Reference proteome</keyword>
<dbReference type="Proteomes" id="UP000472261">
    <property type="component" value="Unplaced"/>
</dbReference>
<dbReference type="AlphaFoldDB" id="A0A669QNY9"/>
<accession>A0A669QNY9</accession>
<dbReference type="OMA" id="CVCHAGA"/>
<organism evidence="1 2">
    <name type="scientific">Phasianus colchicus</name>
    <name type="common">Common pheasant</name>
    <dbReference type="NCBI Taxonomy" id="9054"/>
    <lineage>
        <taxon>Eukaryota</taxon>
        <taxon>Metazoa</taxon>
        <taxon>Chordata</taxon>
        <taxon>Craniata</taxon>
        <taxon>Vertebrata</taxon>
        <taxon>Euteleostomi</taxon>
        <taxon>Archelosauria</taxon>
        <taxon>Archosauria</taxon>
        <taxon>Dinosauria</taxon>
        <taxon>Saurischia</taxon>
        <taxon>Theropoda</taxon>
        <taxon>Coelurosauria</taxon>
        <taxon>Aves</taxon>
        <taxon>Neognathae</taxon>
        <taxon>Galloanserae</taxon>
        <taxon>Galliformes</taxon>
        <taxon>Phasianidae</taxon>
        <taxon>Phasianinae</taxon>
        <taxon>Phasianus</taxon>
    </lineage>
</organism>
<reference evidence="1" key="1">
    <citation type="submission" date="2025-08" db="UniProtKB">
        <authorList>
            <consortium name="Ensembl"/>
        </authorList>
    </citation>
    <scope>IDENTIFICATION</scope>
</reference>
<dbReference type="SUPFAM" id="SSF82936">
    <property type="entry name" value="Apolipoprotein A-II"/>
    <property type="match status" value="1"/>
</dbReference>
<dbReference type="Gene3D" id="6.10.250.100">
    <property type="match status" value="1"/>
</dbReference>
<dbReference type="GO" id="GO:0042157">
    <property type="term" value="P:lipoprotein metabolic process"/>
    <property type="evidence" value="ECO:0007669"/>
    <property type="project" value="InterPro"/>
</dbReference>
<name>A0A669QNY9_PHACC</name>
<sequence>FCSGERLRGGIMMWVAPWKGDGAPWPPPPSATAMKRLWVAVLLLLCVCHVGSVAVPQTEEPPEAPPDTTTLLSRHFQTLSDFITKELPQRLRADEIQQQAKYELRSNVLGLFSSLLDFGKTGGTEKD</sequence>
<dbReference type="GO" id="GO:0006869">
    <property type="term" value="P:lipid transport"/>
    <property type="evidence" value="ECO:0007669"/>
    <property type="project" value="InterPro"/>
</dbReference>
<dbReference type="Ensembl" id="ENSPCLT00000031098.1">
    <property type="protein sequence ID" value="ENSPCLP00000022462.1"/>
    <property type="gene ID" value="ENSPCLG00000019726.1"/>
</dbReference>
<dbReference type="GO" id="GO:0005576">
    <property type="term" value="C:extracellular region"/>
    <property type="evidence" value="ECO:0007669"/>
    <property type="project" value="InterPro"/>
</dbReference>
<dbReference type="InterPro" id="IPR036172">
    <property type="entry name" value="ApoA-II_sf"/>
</dbReference>
<proteinExistence type="predicted"/>
<dbReference type="GO" id="GO:0008289">
    <property type="term" value="F:lipid binding"/>
    <property type="evidence" value="ECO:0007669"/>
    <property type="project" value="InterPro"/>
</dbReference>
<evidence type="ECO:0000313" key="2">
    <source>
        <dbReference type="Proteomes" id="UP000472261"/>
    </source>
</evidence>
<protein>
    <submittedName>
        <fullName evidence="1">Uncharacterized protein</fullName>
    </submittedName>
</protein>